<dbReference type="Gene3D" id="3.40.190.150">
    <property type="entry name" value="Bordetella uptake gene, domain 1"/>
    <property type="match status" value="1"/>
</dbReference>
<dbReference type="Proteomes" id="UP000613011">
    <property type="component" value="Unassembled WGS sequence"/>
</dbReference>
<dbReference type="Pfam" id="PF03401">
    <property type="entry name" value="TctC"/>
    <property type="match status" value="1"/>
</dbReference>
<accession>A0A936ZTX8</accession>
<organism evidence="3 4">
    <name type="scientific">Ramlibacter aurantiacus</name>
    <dbReference type="NCBI Taxonomy" id="2801330"/>
    <lineage>
        <taxon>Bacteria</taxon>
        <taxon>Pseudomonadati</taxon>
        <taxon>Pseudomonadota</taxon>
        <taxon>Betaproteobacteria</taxon>
        <taxon>Burkholderiales</taxon>
        <taxon>Comamonadaceae</taxon>
        <taxon>Ramlibacter</taxon>
    </lineage>
</organism>
<evidence type="ECO:0000256" key="1">
    <source>
        <dbReference type="ARBA" id="ARBA00006987"/>
    </source>
</evidence>
<name>A0A936ZTX8_9BURK</name>
<evidence type="ECO:0000313" key="3">
    <source>
        <dbReference type="EMBL" id="MBL0421095.1"/>
    </source>
</evidence>
<dbReference type="SUPFAM" id="SSF53850">
    <property type="entry name" value="Periplasmic binding protein-like II"/>
    <property type="match status" value="1"/>
</dbReference>
<sequence>MNARRRLQALLALAMLPLAGTVAAQQEFPIPNKPIRIVVGFPAGGGTDLQARLVGQHLSQVLNVPVVIENKPGAGTMLAAMEVQKAVPDGHTLLYTPSSTLAMLPHSLAAVKYDTFKDFTPVSLGALGPLVLVLHKSIPAANVRELVAWAKANPGKINYVSQGVGTSAHLYGEIFARQAGIDMVHVPYKGANDVAKDFISGRVHLQFASSSAAVALAKTGEVRMIGVVAGKRSPLFSDLPTMGEQGVSGVDIESWVGYFGPAGMPPATVRKLNDAIGQVLKMPKLQEDYRQGGAEAKPSTPEEFARIVRGTYDEWAQTLQKIGYAKQ</sequence>
<dbReference type="InterPro" id="IPR005064">
    <property type="entry name" value="BUG"/>
</dbReference>
<evidence type="ECO:0000256" key="2">
    <source>
        <dbReference type="SAM" id="SignalP"/>
    </source>
</evidence>
<keyword evidence="2" id="KW-0732">Signal</keyword>
<gene>
    <name evidence="3" type="ORF">JI739_12120</name>
</gene>
<proteinExistence type="inferred from homology"/>
<evidence type="ECO:0000313" key="4">
    <source>
        <dbReference type="Proteomes" id="UP000613011"/>
    </source>
</evidence>
<dbReference type="PANTHER" id="PTHR42928">
    <property type="entry name" value="TRICARBOXYLATE-BINDING PROTEIN"/>
    <property type="match status" value="1"/>
</dbReference>
<keyword evidence="4" id="KW-1185">Reference proteome</keyword>
<comment type="similarity">
    <text evidence="1">Belongs to the UPF0065 (bug) family.</text>
</comment>
<dbReference type="Gene3D" id="3.40.190.10">
    <property type="entry name" value="Periplasmic binding protein-like II"/>
    <property type="match status" value="1"/>
</dbReference>
<dbReference type="PIRSF" id="PIRSF017082">
    <property type="entry name" value="YflP"/>
    <property type="match status" value="1"/>
</dbReference>
<dbReference type="AlphaFoldDB" id="A0A936ZTX8"/>
<feature type="signal peptide" evidence="2">
    <location>
        <begin position="1"/>
        <end position="24"/>
    </location>
</feature>
<comment type="caution">
    <text evidence="3">The sequence shown here is derived from an EMBL/GenBank/DDBJ whole genome shotgun (WGS) entry which is preliminary data.</text>
</comment>
<dbReference type="CDD" id="cd07012">
    <property type="entry name" value="PBP2_Bug_TTT"/>
    <property type="match status" value="1"/>
</dbReference>
<reference evidence="3" key="1">
    <citation type="submission" date="2021-01" db="EMBL/GenBank/DDBJ databases">
        <title>Ramlibacter sp. strain AW1 16S ribosomal RNA gene Genome sequencing and assembly.</title>
        <authorList>
            <person name="Kang M."/>
        </authorList>
    </citation>
    <scope>NUCLEOTIDE SEQUENCE</scope>
    <source>
        <strain evidence="3">AW1</strain>
    </source>
</reference>
<feature type="chain" id="PRO_5038131769" evidence="2">
    <location>
        <begin position="25"/>
        <end position="327"/>
    </location>
</feature>
<dbReference type="InterPro" id="IPR042100">
    <property type="entry name" value="Bug_dom1"/>
</dbReference>
<dbReference type="EMBL" id="JAEQNA010000004">
    <property type="protein sequence ID" value="MBL0421095.1"/>
    <property type="molecule type" value="Genomic_DNA"/>
</dbReference>
<dbReference type="RefSeq" id="WP_201684178.1">
    <property type="nucleotide sequence ID" value="NZ_JAEQNA010000004.1"/>
</dbReference>
<dbReference type="PANTHER" id="PTHR42928:SF5">
    <property type="entry name" value="BLR1237 PROTEIN"/>
    <property type="match status" value="1"/>
</dbReference>
<protein>
    <submittedName>
        <fullName evidence="3">Tripartite tricarboxylate transporter substrate binding protein</fullName>
    </submittedName>
</protein>